<gene>
    <name evidence="2" type="primary">Dper\GL26512</name>
    <name evidence="2" type="ORF">Dper_GL26512</name>
</gene>
<dbReference type="HOGENOM" id="CLU_1361703_0_0_1"/>
<evidence type="ECO:0000313" key="3">
    <source>
        <dbReference type="Proteomes" id="UP000008744"/>
    </source>
</evidence>
<sequence>MHAKRITHKPRRHTIESEEIEDAEEEEQFFDYEDYFEYFGEEVSVESEFSLAVESSSSETKRKTLVSISPSKHGTDSQFSMKRTTVASFSILEKVGQMRHFAHSRHDTTRTHFIDVGSLTFGAIFGLGEKMEHRVIMARTVVQCLVLPRFWLLEEELNPGNIWQRRRFYLECSAPSRKKIREQRGKAKFRKAQDSFGLQCG</sequence>
<dbReference type="PhylomeDB" id="B4GSD4"/>
<protein>
    <submittedName>
        <fullName evidence="2">GL26512</fullName>
    </submittedName>
</protein>
<dbReference type="Proteomes" id="UP000008744">
    <property type="component" value="Unassembled WGS sequence"/>
</dbReference>
<reference evidence="2 3" key="1">
    <citation type="journal article" date="2007" name="Nature">
        <title>Evolution of genes and genomes on the Drosophila phylogeny.</title>
        <authorList>
            <consortium name="Drosophila 12 Genomes Consortium"/>
            <person name="Clark A.G."/>
            <person name="Eisen M.B."/>
            <person name="Smith D.R."/>
            <person name="Bergman C.M."/>
            <person name="Oliver B."/>
            <person name="Markow T.A."/>
            <person name="Kaufman T.C."/>
            <person name="Kellis M."/>
            <person name="Gelbart W."/>
            <person name="Iyer V.N."/>
            <person name="Pollard D.A."/>
            <person name="Sackton T.B."/>
            <person name="Larracuente A.M."/>
            <person name="Singh N.D."/>
            <person name="Abad J.P."/>
            <person name="Abt D.N."/>
            <person name="Adryan B."/>
            <person name="Aguade M."/>
            <person name="Akashi H."/>
            <person name="Anderson W.W."/>
            <person name="Aquadro C.F."/>
            <person name="Ardell D.H."/>
            <person name="Arguello R."/>
            <person name="Artieri C.G."/>
            <person name="Barbash D.A."/>
            <person name="Barker D."/>
            <person name="Barsanti P."/>
            <person name="Batterham P."/>
            <person name="Batzoglou S."/>
            <person name="Begun D."/>
            <person name="Bhutkar A."/>
            <person name="Blanco E."/>
            <person name="Bosak S.A."/>
            <person name="Bradley R.K."/>
            <person name="Brand A.D."/>
            <person name="Brent M.R."/>
            <person name="Brooks A.N."/>
            <person name="Brown R.H."/>
            <person name="Butlin R.K."/>
            <person name="Caggese C."/>
            <person name="Calvi B.R."/>
            <person name="Bernardo de Carvalho A."/>
            <person name="Caspi A."/>
            <person name="Castrezana S."/>
            <person name="Celniker S.E."/>
            <person name="Chang J.L."/>
            <person name="Chapple C."/>
            <person name="Chatterji S."/>
            <person name="Chinwalla A."/>
            <person name="Civetta A."/>
            <person name="Clifton S.W."/>
            <person name="Comeron J.M."/>
            <person name="Costello J.C."/>
            <person name="Coyne J.A."/>
            <person name="Daub J."/>
            <person name="David R.G."/>
            <person name="Delcher A.L."/>
            <person name="Delehaunty K."/>
            <person name="Do C.B."/>
            <person name="Ebling H."/>
            <person name="Edwards K."/>
            <person name="Eickbush T."/>
            <person name="Evans J.D."/>
            <person name="Filipski A."/>
            <person name="Findeiss S."/>
            <person name="Freyhult E."/>
            <person name="Fulton L."/>
            <person name="Fulton R."/>
            <person name="Garcia A.C."/>
            <person name="Gardiner A."/>
            <person name="Garfield D.A."/>
            <person name="Garvin B.E."/>
            <person name="Gibson G."/>
            <person name="Gilbert D."/>
            <person name="Gnerre S."/>
            <person name="Godfrey J."/>
            <person name="Good R."/>
            <person name="Gotea V."/>
            <person name="Gravely B."/>
            <person name="Greenberg A.J."/>
            <person name="Griffiths-Jones S."/>
            <person name="Gross S."/>
            <person name="Guigo R."/>
            <person name="Gustafson E.A."/>
            <person name="Haerty W."/>
            <person name="Hahn M.W."/>
            <person name="Halligan D.L."/>
            <person name="Halpern A.L."/>
            <person name="Halter G.M."/>
            <person name="Han M.V."/>
            <person name="Heger A."/>
            <person name="Hillier L."/>
            <person name="Hinrichs A.S."/>
            <person name="Holmes I."/>
            <person name="Hoskins R.A."/>
            <person name="Hubisz M.J."/>
            <person name="Hultmark D."/>
            <person name="Huntley M.A."/>
            <person name="Jaffe D.B."/>
            <person name="Jagadeeshan S."/>
            <person name="Jeck W.R."/>
            <person name="Johnson J."/>
            <person name="Jones C.D."/>
            <person name="Jordan W.C."/>
            <person name="Karpen G.H."/>
            <person name="Kataoka E."/>
            <person name="Keightley P.D."/>
            <person name="Kheradpour P."/>
            <person name="Kirkness E.F."/>
            <person name="Koerich L.B."/>
            <person name="Kristiansen K."/>
            <person name="Kudrna D."/>
            <person name="Kulathinal R.J."/>
            <person name="Kumar S."/>
            <person name="Kwok R."/>
            <person name="Lander E."/>
            <person name="Langley C.H."/>
            <person name="Lapoint R."/>
            <person name="Lazzaro B.P."/>
            <person name="Lee S.J."/>
            <person name="Levesque L."/>
            <person name="Li R."/>
            <person name="Lin C.F."/>
            <person name="Lin M.F."/>
            <person name="Lindblad-Toh K."/>
            <person name="Llopart A."/>
            <person name="Long M."/>
            <person name="Low L."/>
            <person name="Lozovsky E."/>
            <person name="Lu J."/>
            <person name="Luo M."/>
            <person name="Machado C.A."/>
            <person name="Makalowski W."/>
            <person name="Marzo M."/>
            <person name="Matsuda M."/>
            <person name="Matzkin L."/>
            <person name="McAllister B."/>
            <person name="McBride C.S."/>
            <person name="McKernan B."/>
            <person name="McKernan K."/>
            <person name="Mendez-Lago M."/>
            <person name="Minx P."/>
            <person name="Mollenhauer M.U."/>
            <person name="Montooth K."/>
            <person name="Mount S.M."/>
            <person name="Mu X."/>
            <person name="Myers E."/>
            <person name="Negre B."/>
            <person name="Newfeld S."/>
            <person name="Nielsen R."/>
            <person name="Noor M.A."/>
            <person name="O'Grady P."/>
            <person name="Pachter L."/>
            <person name="Papaceit M."/>
            <person name="Parisi M.J."/>
            <person name="Parisi M."/>
            <person name="Parts L."/>
            <person name="Pedersen J.S."/>
            <person name="Pesole G."/>
            <person name="Phillippy A.M."/>
            <person name="Ponting C.P."/>
            <person name="Pop M."/>
            <person name="Porcelli D."/>
            <person name="Powell J.R."/>
            <person name="Prohaska S."/>
            <person name="Pruitt K."/>
            <person name="Puig M."/>
            <person name="Quesneville H."/>
            <person name="Ram K.R."/>
            <person name="Rand D."/>
            <person name="Rasmussen M.D."/>
            <person name="Reed L.K."/>
            <person name="Reenan R."/>
            <person name="Reily A."/>
            <person name="Remington K.A."/>
            <person name="Rieger T.T."/>
            <person name="Ritchie M.G."/>
            <person name="Robin C."/>
            <person name="Rogers Y.H."/>
            <person name="Rohde C."/>
            <person name="Rozas J."/>
            <person name="Rubenfield M.J."/>
            <person name="Ruiz A."/>
            <person name="Russo S."/>
            <person name="Salzberg S.L."/>
            <person name="Sanchez-Gracia A."/>
            <person name="Saranga D.J."/>
            <person name="Sato H."/>
            <person name="Schaeffer S.W."/>
            <person name="Schatz M.C."/>
            <person name="Schlenke T."/>
            <person name="Schwartz R."/>
            <person name="Segarra C."/>
            <person name="Singh R.S."/>
            <person name="Sirot L."/>
            <person name="Sirota M."/>
            <person name="Sisneros N.B."/>
            <person name="Smith C.D."/>
            <person name="Smith T.F."/>
            <person name="Spieth J."/>
            <person name="Stage D.E."/>
            <person name="Stark A."/>
            <person name="Stephan W."/>
            <person name="Strausberg R.L."/>
            <person name="Strempel S."/>
            <person name="Sturgill D."/>
            <person name="Sutton G."/>
            <person name="Sutton G.G."/>
            <person name="Tao W."/>
            <person name="Teichmann S."/>
            <person name="Tobari Y.N."/>
            <person name="Tomimura Y."/>
            <person name="Tsolas J.M."/>
            <person name="Valente V.L."/>
            <person name="Venter E."/>
            <person name="Venter J.C."/>
            <person name="Vicario S."/>
            <person name="Vieira F.G."/>
            <person name="Vilella A.J."/>
            <person name="Villasante A."/>
            <person name="Walenz B."/>
            <person name="Wang J."/>
            <person name="Wasserman M."/>
            <person name="Watts T."/>
            <person name="Wilson D."/>
            <person name="Wilson R.K."/>
            <person name="Wing R.A."/>
            <person name="Wolfner M.F."/>
            <person name="Wong A."/>
            <person name="Wong G.K."/>
            <person name="Wu C.I."/>
            <person name="Wu G."/>
            <person name="Yamamoto D."/>
            <person name="Yang H.P."/>
            <person name="Yang S.P."/>
            <person name="Yorke J.A."/>
            <person name="Yoshida K."/>
            <person name="Zdobnov E."/>
            <person name="Zhang P."/>
            <person name="Zhang Y."/>
            <person name="Zimin A.V."/>
            <person name="Baldwin J."/>
            <person name="Abdouelleil A."/>
            <person name="Abdulkadir J."/>
            <person name="Abebe A."/>
            <person name="Abera B."/>
            <person name="Abreu J."/>
            <person name="Acer S.C."/>
            <person name="Aftuck L."/>
            <person name="Alexander A."/>
            <person name="An P."/>
            <person name="Anderson E."/>
            <person name="Anderson S."/>
            <person name="Arachi H."/>
            <person name="Azer M."/>
            <person name="Bachantsang P."/>
            <person name="Barry A."/>
            <person name="Bayul T."/>
            <person name="Berlin A."/>
            <person name="Bessette D."/>
            <person name="Bloom T."/>
            <person name="Blye J."/>
            <person name="Boguslavskiy L."/>
            <person name="Bonnet C."/>
            <person name="Boukhgalter B."/>
            <person name="Bourzgui I."/>
            <person name="Brown A."/>
            <person name="Cahill P."/>
            <person name="Channer S."/>
            <person name="Cheshatsang Y."/>
            <person name="Chuda L."/>
            <person name="Citroen M."/>
            <person name="Collymore A."/>
            <person name="Cooke P."/>
            <person name="Costello M."/>
            <person name="D'Aco K."/>
            <person name="Daza R."/>
            <person name="De Haan G."/>
            <person name="DeGray S."/>
            <person name="DeMaso C."/>
            <person name="Dhargay N."/>
            <person name="Dooley K."/>
            <person name="Dooley E."/>
            <person name="Doricent M."/>
            <person name="Dorje P."/>
            <person name="Dorjee K."/>
            <person name="Dupes A."/>
            <person name="Elong R."/>
            <person name="Falk J."/>
            <person name="Farina A."/>
            <person name="Faro S."/>
            <person name="Ferguson D."/>
            <person name="Fisher S."/>
            <person name="Foley C.D."/>
            <person name="Franke A."/>
            <person name="Friedrich D."/>
            <person name="Gadbois L."/>
            <person name="Gearin G."/>
            <person name="Gearin C.R."/>
            <person name="Giannoukos G."/>
            <person name="Goode T."/>
            <person name="Graham J."/>
            <person name="Grandbois E."/>
            <person name="Grewal S."/>
            <person name="Gyaltsen K."/>
            <person name="Hafez N."/>
            <person name="Hagos B."/>
            <person name="Hall J."/>
            <person name="Henson C."/>
            <person name="Hollinger A."/>
            <person name="Honan T."/>
            <person name="Huard M.D."/>
            <person name="Hughes L."/>
            <person name="Hurhula B."/>
            <person name="Husby M.E."/>
            <person name="Kamat A."/>
            <person name="Kanga B."/>
            <person name="Kashin S."/>
            <person name="Khazanovich D."/>
            <person name="Kisner P."/>
            <person name="Lance K."/>
            <person name="Lara M."/>
            <person name="Lee W."/>
            <person name="Lennon N."/>
            <person name="Letendre F."/>
            <person name="LeVine R."/>
            <person name="Lipovsky A."/>
            <person name="Liu X."/>
            <person name="Liu J."/>
            <person name="Liu S."/>
            <person name="Lokyitsang T."/>
            <person name="Lokyitsang Y."/>
            <person name="Lubonja R."/>
            <person name="Lui A."/>
            <person name="MacDonald P."/>
            <person name="Magnisalis V."/>
            <person name="Maru K."/>
            <person name="Matthews C."/>
            <person name="McCusker W."/>
            <person name="McDonough S."/>
            <person name="Mehta T."/>
            <person name="Meldrim J."/>
            <person name="Meneus L."/>
            <person name="Mihai O."/>
            <person name="Mihalev A."/>
            <person name="Mihova T."/>
            <person name="Mittelman R."/>
            <person name="Mlenga V."/>
            <person name="Montmayeur A."/>
            <person name="Mulrain L."/>
            <person name="Navidi A."/>
            <person name="Naylor J."/>
            <person name="Negash T."/>
            <person name="Nguyen T."/>
            <person name="Nguyen N."/>
            <person name="Nicol R."/>
            <person name="Norbu C."/>
            <person name="Norbu N."/>
            <person name="Novod N."/>
            <person name="O'Neill B."/>
            <person name="Osman S."/>
            <person name="Markiewicz E."/>
            <person name="Oyono O.L."/>
            <person name="Patti C."/>
            <person name="Phunkhang P."/>
            <person name="Pierre F."/>
            <person name="Priest M."/>
            <person name="Raghuraman S."/>
            <person name="Rege F."/>
            <person name="Reyes R."/>
            <person name="Rise C."/>
            <person name="Rogov P."/>
            <person name="Ross K."/>
            <person name="Ryan E."/>
            <person name="Settipalli S."/>
            <person name="Shea T."/>
            <person name="Sherpa N."/>
            <person name="Shi L."/>
            <person name="Shih D."/>
            <person name="Sparrow T."/>
            <person name="Spaulding J."/>
            <person name="Stalker J."/>
            <person name="Stange-Thomann N."/>
            <person name="Stavropoulos S."/>
            <person name="Stone C."/>
            <person name="Strader C."/>
            <person name="Tesfaye S."/>
            <person name="Thomson T."/>
            <person name="Thoulutsang Y."/>
            <person name="Thoulutsang D."/>
            <person name="Topham K."/>
            <person name="Topping I."/>
            <person name="Tsamla T."/>
            <person name="Vassiliev H."/>
            <person name="Vo A."/>
            <person name="Wangchuk T."/>
            <person name="Wangdi T."/>
            <person name="Weiand M."/>
            <person name="Wilkinson J."/>
            <person name="Wilson A."/>
            <person name="Yadav S."/>
            <person name="Young G."/>
            <person name="Yu Q."/>
            <person name="Zembek L."/>
            <person name="Zhong D."/>
            <person name="Zimmer A."/>
            <person name="Zwirko Z."/>
            <person name="Jaffe D.B."/>
            <person name="Alvarez P."/>
            <person name="Brockman W."/>
            <person name="Butler J."/>
            <person name="Chin C."/>
            <person name="Gnerre S."/>
            <person name="Grabherr M."/>
            <person name="Kleber M."/>
            <person name="Mauceli E."/>
            <person name="MacCallum I."/>
        </authorList>
    </citation>
    <scope>NUCLEOTIDE SEQUENCE [LARGE SCALE GENOMIC DNA]</scope>
    <source>
        <strain evidence="3">MSH-3 / Tucson 14011-0111.49</strain>
    </source>
</reference>
<feature type="compositionally biased region" description="Basic residues" evidence="1">
    <location>
        <begin position="1"/>
        <end position="12"/>
    </location>
</feature>
<evidence type="ECO:0000313" key="2">
    <source>
        <dbReference type="EMBL" id="EDW25293.1"/>
    </source>
</evidence>
<dbReference type="EMBL" id="CH479189">
    <property type="protein sequence ID" value="EDW25293.1"/>
    <property type="molecule type" value="Genomic_DNA"/>
</dbReference>
<proteinExistence type="predicted"/>
<feature type="region of interest" description="Disordered" evidence="1">
    <location>
        <begin position="1"/>
        <end position="25"/>
    </location>
</feature>
<accession>B4GSD4</accession>
<keyword evidence="3" id="KW-1185">Reference proteome</keyword>
<evidence type="ECO:0000256" key="1">
    <source>
        <dbReference type="SAM" id="MobiDB-lite"/>
    </source>
</evidence>
<organism evidence="3">
    <name type="scientific">Drosophila persimilis</name>
    <name type="common">Fruit fly</name>
    <dbReference type="NCBI Taxonomy" id="7234"/>
    <lineage>
        <taxon>Eukaryota</taxon>
        <taxon>Metazoa</taxon>
        <taxon>Ecdysozoa</taxon>
        <taxon>Arthropoda</taxon>
        <taxon>Hexapoda</taxon>
        <taxon>Insecta</taxon>
        <taxon>Pterygota</taxon>
        <taxon>Neoptera</taxon>
        <taxon>Endopterygota</taxon>
        <taxon>Diptera</taxon>
        <taxon>Brachycera</taxon>
        <taxon>Muscomorpha</taxon>
        <taxon>Ephydroidea</taxon>
        <taxon>Drosophilidae</taxon>
        <taxon>Drosophila</taxon>
        <taxon>Sophophora</taxon>
    </lineage>
</organism>
<dbReference type="OrthoDB" id="166212at2759"/>
<name>B4GSD4_DROPE</name>
<dbReference type="AlphaFoldDB" id="B4GSD4"/>